<organism evidence="3 4">
    <name type="scientific">Agrobacterium tumefaciens</name>
    <dbReference type="NCBI Taxonomy" id="358"/>
    <lineage>
        <taxon>Bacteria</taxon>
        <taxon>Pseudomonadati</taxon>
        <taxon>Pseudomonadota</taxon>
        <taxon>Alphaproteobacteria</taxon>
        <taxon>Hyphomicrobiales</taxon>
        <taxon>Rhizobiaceae</taxon>
        <taxon>Rhizobium/Agrobacterium group</taxon>
        <taxon>Agrobacterium</taxon>
        <taxon>Agrobacterium tumefaciens complex</taxon>
    </lineage>
</organism>
<keyword evidence="2" id="KW-0472">Membrane</keyword>
<feature type="region of interest" description="Disordered" evidence="1">
    <location>
        <begin position="154"/>
        <end position="218"/>
    </location>
</feature>
<proteinExistence type="predicted"/>
<dbReference type="RefSeq" id="WP_063950623.1">
    <property type="nucleotide sequence ID" value="NZ_LXPS01000037.1"/>
</dbReference>
<keyword evidence="2" id="KW-1133">Transmembrane helix</keyword>
<comment type="caution">
    <text evidence="3">The sequence shown here is derived from an EMBL/GenBank/DDBJ whole genome shotgun (WGS) entry which is preliminary data.</text>
</comment>
<dbReference type="Proteomes" id="UP000077098">
    <property type="component" value="Unassembled WGS sequence"/>
</dbReference>
<sequence>MMHLALFSVAFLFFAIFASESEAGRFRFSVLPSFGGGETIDLVYDLPDTEPFLRNGEAYDLGYLNSEKNSGYVLYRGEWYSKLTDADIARLKAKLGFDPTTKDRMERAARGNNASWTLAIVLAVVVVGIFVLVHKTMQIVRWLGRLSTTSFVKASKAQDEEEPLAPLEARRARLAKRNQGDAPAEPVSRGLKDRGPAPDEPLPARTSTPARAFGRRNA</sequence>
<name>A0A176X1N2_AGRTU</name>
<keyword evidence="2" id="KW-0812">Transmembrane</keyword>
<feature type="transmembrane region" description="Helical" evidence="2">
    <location>
        <begin position="114"/>
        <end position="133"/>
    </location>
</feature>
<dbReference type="EMBL" id="LXPS01000037">
    <property type="protein sequence ID" value="OAE39375.1"/>
    <property type="molecule type" value="Genomic_DNA"/>
</dbReference>
<evidence type="ECO:0000313" key="3">
    <source>
        <dbReference type="EMBL" id="OAE39375.1"/>
    </source>
</evidence>
<dbReference type="AlphaFoldDB" id="A0A176X1N2"/>
<accession>A0A176X1N2</accession>
<protein>
    <recommendedName>
        <fullName evidence="5">Transmembrane protein</fullName>
    </recommendedName>
</protein>
<gene>
    <name evidence="3" type="ORF">A7J57_23625</name>
</gene>
<evidence type="ECO:0000313" key="4">
    <source>
        <dbReference type="Proteomes" id="UP000077098"/>
    </source>
</evidence>
<evidence type="ECO:0000256" key="2">
    <source>
        <dbReference type="SAM" id="Phobius"/>
    </source>
</evidence>
<evidence type="ECO:0008006" key="5">
    <source>
        <dbReference type="Google" id="ProtNLM"/>
    </source>
</evidence>
<evidence type="ECO:0000256" key="1">
    <source>
        <dbReference type="SAM" id="MobiDB-lite"/>
    </source>
</evidence>
<reference evidence="3 4" key="1">
    <citation type="submission" date="2016-05" db="EMBL/GenBank/DDBJ databases">
        <authorList>
            <person name="Lavstsen T."/>
            <person name="Jespersen J.S."/>
        </authorList>
    </citation>
    <scope>NUCLEOTIDE SEQUENCE [LARGE SCALE GENOMIC DNA]</scope>
    <source>
        <strain evidence="3 4">KCJ1736</strain>
    </source>
</reference>